<dbReference type="RefSeq" id="WP_327597649.1">
    <property type="nucleotide sequence ID" value="NZ_JAYXHS010000001.1"/>
</dbReference>
<accession>A0ABU6JYD7</accession>
<reference evidence="1 2" key="1">
    <citation type="submission" date="2024-01" db="EMBL/GenBank/DDBJ databases">
        <title>Uliginosibacterium soil sp. nov.</title>
        <authorList>
            <person name="Lv Y."/>
        </authorList>
    </citation>
    <scope>NUCLEOTIDE SEQUENCE [LARGE SCALE GENOMIC DNA]</scope>
    <source>
        <strain evidence="1 2">H3</strain>
    </source>
</reference>
<keyword evidence="2" id="KW-1185">Reference proteome</keyword>
<name>A0ABU6JYD7_9RHOO</name>
<evidence type="ECO:0000313" key="2">
    <source>
        <dbReference type="Proteomes" id="UP001331561"/>
    </source>
</evidence>
<dbReference type="Proteomes" id="UP001331561">
    <property type="component" value="Unassembled WGS sequence"/>
</dbReference>
<organism evidence="1 2">
    <name type="scientific">Uliginosibacterium silvisoli</name>
    <dbReference type="NCBI Taxonomy" id="3114758"/>
    <lineage>
        <taxon>Bacteria</taxon>
        <taxon>Pseudomonadati</taxon>
        <taxon>Pseudomonadota</taxon>
        <taxon>Betaproteobacteria</taxon>
        <taxon>Rhodocyclales</taxon>
        <taxon>Zoogloeaceae</taxon>
        <taxon>Uliginosibacterium</taxon>
    </lineage>
</organism>
<proteinExistence type="predicted"/>
<evidence type="ECO:0000313" key="1">
    <source>
        <dbReference type="EMBL" id="MEC5384678.1"/>
    </source>
</evidence>
<gene>
    <name evidence="1" type="ORF">VVD49_03030</name>
</gene>
<dbReference type="EMBL" id="JAYXHS010000001">
    <property type="protein sequence ID" value="MEC5384678.1"/>
    <property type="molecule type" value="Genomic_DNA"/>
</dbReference>
<protein>
    <submittedName>
        <fullName evidence="1">Uncharacterized protein</fullName>
    </submittedName>
</protein>
<sequence>MQTCSRIPKLTGVTFDAALHWFAQLQCKGLLFHPEDDPESIQSISDGSKMFSDAEIKELRLILDQLESRIGHESVIEAAYPAFVRVLGLKMDA</sequence>
<comment type="caution">
    <text evidence="1">The sequence shown here is derived from an EMBL/GenBank/DDBJ whole genome shotgun (WGS) entry which is preliminary data.</text>
</comment>